<dbReference type="NCBIfam" id="TIGR03955">
    <property type="entry name" value="rSAM_HydG"/>
    <property type="match status" value="1"/>
</dbReference>
<dbReference type="RefSeq" id="WP_270452528.1">
    <property type="nucleotide sequence ID" value="NZ_JADPIE010000001.1"/>
</dbReference>
<keyword evidence="6" id="KW-0411">Iron-sulfur</keyword>
<dbReference type="SFLD" id="SFLDG01060">
    <property type="entry name" value="BATS_domain_containing"/>
    <property type="match status" value="1"/>
</dbReference>
<dbReference type="InterPro" id="IPR058240">
    <property type="entry name" value="rSAM_sf"/>
</dbReference>
<protein>
    <submittedName>
        <fullName evidence="9">[FeFe] hydrogenase H-cluster radical SAM maturase HydG</fullName>
    </submittedName>
</protein>
<dbReference type="Proteomes" id="UP000621436">
    <property type="component" value="Unassembled WGS sequence"/>
</dbReference>
<keyword evidence="7" id="KW-0175">Coiled coil</keyword>
<dbReference type="EMBL" id="JADPIE010000001">
    <property type="protein sequence ID" value="MBF8435846.1"/>
    <property type="molecule type" value="Genomic_DNA"/>
</dbReference>
<accession>A0A931AQA0</accession>
<evidence type="ECO:0000256" key="6">
    <source>
        <dbReference type="ARBA" id="ARBA00023014"/>
    </source>
</evidence>
<keyword evidence="10" id="KW-1185">Reference proteome</keyword>
<dbReference type="InterPro" id="IPR010722">
    <property type="entry name" value="BATS_dom"/>
</dbReference>
<gene>
    <name evidence="9" type="primary">hydG</name>
    <name evidence="9" type="ORF">I0Q91_02030</name>
</gene>
<dbReference type="GO" id="GO:0003824">
    <property type="term" value="F:catalytic activity"/>
    <property type="evidence" value="ECO:0007669"/>
    <property type="project" value="InterPro"/>
</dbReference>
<dbReference type="Pfam" id="PF04055">
    <property type="entry name" value="Radical_SAM"/>
    <property type="match status" value="1"/>
</dbReference>
<dbReference type="SMART" id="SM00876">
    <property type="entry name" value="BATS"/>
    <property type="match status" value="1"/>
</dbReference>
<dbReference type="InterPro" id="IPR024007">
    <property type="entry name" value="FeFe-hyd_mat_HydG"/>
</dbReference>
<dbReference type="GO" id="GO:0044272">
    <property type="term" value="P:sulfur compound biosynthetic process"/>
    <property type="evidence" value="ECO:0007669"/>
    <property type="project" value="UniProtKB-ARBA"/>
</dbReference>
<dbReference type="CDD" id="cd01335">
    <property type="entry name" value="Radical_SAM"/>
    <property type="match status" value="1"/>
</dbReference>
<evidence type="ECO:0000256" key="7">
    <source>
        <dbReference type="SAM" id="Coils"/>
    </source>
</evidence>
<dbReference type="InterPro" id="IPR034428">
    <property type="entry name" value="ThiH/NoCL/HydG-like"/>
</dbReference>
<dbReference type="GO" id="GO:0046872">
    <property type="term" value="F:metal ion binding"/>
    <property type="evidence" value="ECO:0007669"/>
    <property type="project" value="UniProtKB-KW"/>
</dbReference>
<dbReference type="SFLD" id="SFLDG01081">
    <property type="entry name" value="cleavage_of_the_Ca-Cb_bond_in"/>
    <property type="match status" value="1"/>
</dbReference>
<dbReference type="Pfam" id="PF06968">
    <property type="entry name" value="BATS"/>
    <property type="match status" value="1"/>
</dbReference>
<comment type="caution">
    <text evidence="9">The sequence shown here is derived from an EMBL/GenBank/DDBJ whole genome shotgun (WGS) entry which is preliminary data.</text>
</comment>
<dbReference type="GO" id="GO:0042364">
    <property type="term" value="P:water-soluble vitamin biosynthetic process"/>
    <property type="evidence" value="ECO:0007669"/>
    <property type="project" value="UniProtKB-ARBA"/>
</dbReference>
<name>A0A931AQA0_9FIRM</name>
<dbReference type="Gene3D" id="3.20.20.70">
    <property type="entry name" value="Aldolase class I"/>
    <property type="match status" value="1"/>
</dbReference>
<keyword evidence="2" id="KW-0004">4Fe-4S</keyword>
<evidence type="ECO:0000256" key="4">
    <source>
        <dbReference type="ARBA" id="ARBA00022723"/>
    </source>
</evidence>
<comment type="cofactor">
    <cofactor evidence="1">
        <name>[4Fe-4S] cluster</name>
        <dbReference type="ChEBI" id="CHEBI:49883"/>
    </cofactor>
</comment>
<evidence type="ECO:0000256" key="5">
    <source>
        <dbReference type="ARBA" id="ARBA00023004"/>
    </source>
</evidence>
<feature type="coiled-coil region" evidence="7">
    <location>
        <begin position="429"/>
        <end position="460"/>
    </location>
</feature>
<dbReference type="PROSITE" id="PS51918">
    <property type="entry name" value="RADICAL_SAM"/>
    <property type="match status" value="1"/>
</dbReference>
<evidence type="ECO:0000313" key="9">
    <source>
        <dbReference type="EMBL" id="MBF8435846.1"/>
    </source>
</evidence>
<evidence type="ECO:0000256" key="3">
    <source>
        <dbReference type="ARBA" id="ARBA00022691"/>
    </source>
</evidence>
<dbReference type="InterPro" id="IPR013785">
    <property type="entry name" value="Aldolase_TIM"/>
</dbReference>
<keyword evidence="5" id="KW-0408">Iron</keyword>
<feature type="domain" description="Radical SAM core" evidence="8">
    <location>
        <begin position="74"/>
        <end position="308"/>
    </location>
</feature>
<proteinExistence type="predicted"/>
<keyword evidence="4" id="KW-0479">Metal-binding</keyword>
<keyword evidence="3" id="KW-0949">S-adenosyl-L-methionine</keyword>
<evidence type="ECO:0000313" key="10">
    <source>
        <dbReference type="Proteomes" id="UP000621436"/>
    </source>
</evidence>
<dbReference type="SFLD" id="SFLDS00029">
    <property type="entry name" value="Radical_SAM"/>
    <property type="match status" value="1"/>
</dbReference>
<dbReference type="SFLD" id="SFLDF00319">
    <property type="entry name" value="Fe_hydrogenase_maturase_(HydG"/>
    <property type="match status" value="1"/>
</dbReference>
<evidence type="ECO:0000259" key="8">
    <source>
        <dbReference type="PROSITE" id="PS51918"/>
    </source>
</evidence>
<dbReference type="SUPFAM" id="SSF102114">
    <property type="entry name" value="Radical SAM enzymes"/>
    <property type="match status" value="1"/>
</dbReference>
<reference evidence="9" key="1">
    <citation type="submission" date="2020-11" db="EMBL/GenBank/DDBJ databases">
        <title>Halonatronomonas betainensis gen. nov., sp. nov. a novel haloalkaliphilic representative of the family Halanaerobiacae capable of betaine degradation.</title>
        <authorList>
            <person name="Boltyanskaya Y."/>
            <person name="Kevbrin V."/>
            <person name="Detkova E."/>
            <person name="Grouzdev D.S."/>
            <person name="Koziaeva V."/>
            <person name="Zhilina T."/>
        </authorList>
    </citation>
    <scope>NUCLEOTIDE SEQUENCE</scope>
    <source>
        <strain evidence="9">Z-7014</strain>
    </source>
</reference>
<dbReference type="InterPro" id="IPR007197">
    <property type="entry name" value="rSAM"/>
</dbReference>
<dbReference type="PANTHER" id="PTHR43583:SF2">
    <property type="entry name" value="THIAZOLE BIOSYNTHESIS PROTEIN"/>
    <property type="match status" value="1"/>
</dbReference>
<organism evidence="9 10">
    <name type="scientific">Halonatronomonas betaini</name>
    <dbReference type="NCBI Taxonomy" id="2778430"/>
    <lineage>
        <taxon>Bacteria</taxon>
        <taxon>Bacillati</taxon>
        <taxon>Bacillota</taxon>
        <taxon>Clostridia</taxon>
        <taxon>Halanaerobiales</taxon>
        <taxon>Halarsenatibacteraceae</taxon>
        <taxon>Halonatronomonas</taxon>
    </lineage>
</organism>
<dbReference type="PANTHER" id="PTHR43583">
    <property type="entry name" value="2-IMINOACETATE SYNTHASE"/>
    <property type="match status" value="1"/>
</dbReference>
<evidence type="ECO:0000256" key="1">
    <source>
        <dbReference type="ARBA" id="ARBA00001966"/>
    </source>
</evidence>
<sequence>MTKPLREILELNNIEQVLADTNPPDANEFEQIITKALKLEGLNELEVARLLKIESPKKIVKLLETAGKIKEEIYGKRLVVFAPLYLDNYCSNNCLYCGYRAPNKELNRKELSESEIKNEVKELLNTGQKRLLILTGERNSSNIDDLLDKIDKIYAVDGDNPGEEVKRINLEIAPLTEEEFARVSNSKIGTYTCFQETYHLPTYNQMHLSGKKQDFDWRLEVMDRAVKGGIDDYGIGVLFGLYDFKYEVLAMLRHANYLDKKYGVGPHTISVPRFKPAAGAKIKEAPYPVSDDDFKLLIAIIRMALPYTGMILSTREPVQLRNKLFKYGISQISAGSCTSPGGYNDKAEETGQFKLYDNRNLEEIVTEAVQAGYLPSFCTSCYRQARTGRDFMELAKLGDIKPYCQANALLTLAEYLINYGSEQLQADGFKLIDQKINEVREKNQALANKISNKLDQLKDDKYDLYF</sequence>
<evidence type="ECO:0000256" key="2">
    <source>
        <dbReference type="ARBA" id="ARBA00022485"/>
    </source>
</evidence>
<dbReference type="GO" id="GO:0051539">
    <property type="term" value="F:4 iron, 4 sulfur cluster binding"/>
    <property type="evidence" value="ECO:0007669"/>
    <property type="project" value="UniProtKB-KW"/>
</dbReference>
<dbReference type="AlphaFoldDB" id="A0A931AQA0"/>